<comment type="caution">
    <text evidence="2">The sequence shown here is derived from an EMBL/GenBank/DDBJ whole genome shotgun (WGS) entry which is preliminary data.</text>
</comment>
<reference evidence="2" key="1">
    <citation type="submission" date="2023-10" db="EMBL/GenBank/DDBJ databases">
        <title>Genome assemblies of two species of porcelain crab, Petrolisthes cinctipes and Petrolisthes manimaculis (Anomura: Porcellanidae).</title>
        <authorList>
            <person name="Angst P."/>
        </authorList>
    </citation>
    <scope>NUCLEOTIDE SEQUENCE</scope>
    <source>
        <strain evidence="2">PB745_01</strain>
        <tissue evidence="2">Gill</tissue>
    </source>
</reference>
<organism evidence="2 3">
    <name type="scientific">Petrolisthes cinctipes</name>
    <name type="common">Flat porcelain crab</name>
    <dbReference type="NCBI Taxonomy" id="88211"/>
    <lineage>
        <taxon>Eukaryota</taxon>
        <taxon>Metazoa</taxon>
        <taxon>Ecdysozoa</taxon>
        <taxon>Arthropoda</taxon>
        <taxon>Crustacea</taxon>
        <taxon>Multicrustacea</taxon>
        <taxon>Malacostraca</taxon>
        <taxon>Eumalacostraca</taxon>
        <taxon>Eucarida</taxon>
        <taxon>Decapoda</taxon>
        <taxon>Pleocyemata</taxon>
        <taxon>Anomura</taxon>
        <taxon>Galatheoidea</taxon>
        <taxon>Porcellanidae</taxon>
        <taxon>Petrolisthes</taxon>
    </lineage>
</organism>
<evidence type="ECO:0000313" key="3">
    <source>
        <dbReference type="Proteomes" id="UP001286313"/>
    </source>
</evidence>
<gene>
    <name evidence="2" type="ORF">Pcinc_042789</name>
</gene>
<evidence type="ECO:0000256" key="1">
    <source>
        <dbReference type="SAM" id="MobiDB-lite"/>
    </source>
</evidence>
<sequence length="197" mass="20906">MGKMKGVRREKRWGLVGEAMEGRGEGGGVEEGKRKKEEEQPAFNDGSLTPSLFTSCSQLLHHYVTPASSTAVFSNQCEVTYSLQDNGKCVSILEEETTILSPPTSTGRWEVSSPPLHLQGEGSLLPPSTSTGRGKSPPPSTSTGRGKSPPPSTSTGRGKSPPPLQGEGSPLPLYREREVSSPSTGRGKSPPPFYISP</sequence>
<proteinExistence type="predicted"/>
<feature type="compositionally biased region" description="Basic and acidic residues" evidence="1">
    <location>
        <begin position="20"/>
        <end position="39"/>
    </location>
</feature>
<dbReference type="EMBL" id="JAWQEG010008347">
    <property type="protein sequence ID" value="KAK3850511.1"/>
    <property type="molecule type" value="Genomic_DNA"/>
</dbReference>
<feature type="region of interest" description="Disordered" evidence="1">
    <location>
        <begin position="101"/>
        <end position="197"/>
    </location>
</feature>
<name>A0AAE1EIG8_PETCI</name>
<keyword evidence="3" id="KW-1185">Reference proteome</keyword>
<evidence type="ECO:0000313" key="2">
    <source>
        <dbReference type="EMBL" id="KAK3850511.1"/>
    </source>
</evidence>
<feature type="compositionally biased region" description="Basic residues" evidence="1">
    <location>
        <begin position="1"/>
        <end position="11"/>
    </location>
</feature>
<feature type="region of interest" description="Disordered" evidence="1">
    <location>
        <begin position="1"/>
        <end position="48"/>
    </location>
</feature>
<protein>
    <submittedName>
        <fullName evidence="2">Uncharacterized protein</fullName>
    </submittedName>
</protein>
<dbReference type="AlphaFoldDB" id="A0AAE1EIG8"/>
<dbReference type="Proteomes" id="UP001286313">
    <property type="component" value="Unassembled WGS sequence"/>
</dbReference>
<accession>A0AAE1EIG8</accession>